<dbReference type="GO" id="GO:0016151">
    <property type="term" value="F:nickel cation binding"/>
    <property type="evidence" value="ECO:0007669"/>
    <property type="project" value="InterPro"/>
</dbReference>
<protein>
    <submittedName>
        <fullName evidence="7">Nickel import ATP-binding protein NikE</fullName>
    </submittedName>
</protein>
<keyword evidence="4 7" id="KW-0067">ATP-binding</keyword>
<reference evidence="7" key="1">
    <citation type="submission" date="2016-08" db="EMBL/GenBank/DDBJ databases">
        <title>Complete Genome Seqeunce of Paenibacillus sp. BIHB 4019 from tea rhizoplane.</title>
        <authorList>
            <person name="Thakur R."/>
            <person name="Swarnkar M.K."/>
            <person name="Gulati A."/>
        </authorList>
    </citation>
    <scope>NUCLEOTIDE SEQUENCE [LARGE SCALE GENOMIC DNA]</scope>
    <source>
        <strain evidence="7">BIHB4019</strain>
    </source>
</reference>
<keyword evidence="5" id="KW-0921">Nickel transport</keyword>
<keyword evidence="1" id="KW-0813">Transport</keyword>
<dbReference type="InterPro" id="IPR027417">
    <property type="entry name" value="P-loop_NTPase"/>
</dbReference>
<dbReference type="SMART" id="SM00382">
    <property type="entry name" value="AAA"/>
    <property type="match status" value="1"/>
</dbReference>
<dbReference type="GO" id="GO:0005524">
    <property type="term" value="F:ATP binding"/>
    <property type="evidence" value="ECO:0007669"/>
    <property type="project" value="UniProtKB-KW"/>
</dbReference>
<evidence type="ECO:0000256" key="5">
    <source>
        <dbReference type="ARBA" id="ARBA00023112"/>
    </source>
</evidence>
<feature type="domain" description="ABC transporter" evidence="6">
    <location>
        <begin position="3"/>
        <end position="252"/>
    </location>
</feature>
<dbReference type="InterPro" id="IPR014137">
    <property type="entry name" value="Nickel_NikE"/>
</dbReference>
<dbReference type="EMBL" id="CP016808">
    <property type="protein sequence ID" value="ANY66176.1"/>
    <property type="molecule type" value="Genomic_DNA"/>
</dbReference>
<dbReference type="Pfam" id="PF00005">
    <property type="entry name" value="ABC_tran"/>
    <property type="match status" value="1"/>
</dbReference>
<dbReference type="GO" id="GO:0005886">
    <property type="term" value="C:plasma membrane"/>
    <property type="evidence" value="ECO:0007669"/>
    <property type="project" value="InterPro"/>
</dbReference>
<keyword evidence="2" id="KW-0533">Nickel</keyword>
<dbReference type="InterPro" id="IPR017871">
    <property type="entry name" value="ABC_transporter-like_CS"/>
</dbReference>
<dbReference type="InterPro" id="IPR003439">
    <property type="entry name" value="ABC_transporter-like_ATP-bd"/>
</dbReference>
<evidence type="ECO:0000256" key="2">
    <source>
        <dbReference type="ARBA" id="ARBA00022596"/>
    </source>
</evidence>
<evidence type="ECO:0000256" key="1">
    <source>
        <dbReference type="ARBA" id="ARBA00022448"/>
    </source>
</evidence>
<evidence type="ECO:0000256" key="4">
    <source>
        <dbReference type="ARBA" id="ARBA00022840"/>
    </source>
</evidence>
<sequence length="276" mass="30647">MLLQVKEVTHTYGETRLLWRSAKRAPVLSGVSLALEEGECLGLLGTSGAGKSTLGKVILGLEKPQAGQILFQGHDLYRADAATRRSLRRDLQVVFQDCYSSVNPRATAEQIIGEPLENYERLSVQEQKRMIGGLLERVGLKPEDMRKYPNQFSGGQLQRINIARAIALKPKLIVLDESVSSLDMVNQTHILSLLSELRADFGLSYVFITHDIKAAYSISDKLAVMEHGQVIEMCDDKDQVFASTHRAVKKLLAAMLPEHPRYRSRTSLDSLAEASS</sequence>
<dbReference type="RefSeq" id="WP_099517546.1">
    <property type="nucleotide sequence ID" value="NZ_CP016808.1"/>
</dbReference>
<dbReference type="PROSITE" id="PS50893">
    <property type="entry name" value="ABC_TRANSPORTER_2"/>
    <property type="match status" value="1"/>
</dbReference>
<accession>A0A1B2DEP5</accession>
<dbReference type="GO" id="GO:0016887">
    <property type="term" value="F:ATP hydrolysis activity"/>
    <property type="evidence" value="ECO:0007669"/>
    <property type="project" value="InterPro"/>
</dbReference>
<evidence type="ECO:0000313" key="7">
    <source>
        <dbReference type="EMBL" id="ANY66176.1"/>
    </source>
</evidence>
<keyword evidence="3" id="KW-0547">Nucleotide-binding</keyword>
<evidence type="ECO:0000259" key="6">
    <source>
        <dbReference type="PROSITE" id="PS50893"/>
    </source>
</evidence>
<organism evidence="7">
    <name type="scientific">Paenibacillus sp. BIHB 4019</name>
    <dbReference type="NCBI Taxonomy" id="1870819"/>
    <lineage>
        <taxon>Bacteria</taxon>
        <taxon>Bacillati</taxon>
        <taxon>Bacillota</taxon>
        <taxon>Bacilli</taxon>
        <taxon>Bacillales</taxon>
        <taxon>Paenibacillaceae</taxon>
        <taxon>Paenibacillus</taxon>
    </lineage>
</organism>
<dbReference type="InterPro" id="IPR003593">
    <property type="entry name" value="AAA+_ATPase"/>
</dbReference>
<dbReference type="SUPFAM" id="SSF52540">
    <property type="entry name" value="P-loop containing nucleoside triphosphate hydrolases"/>
    <property type="match status" value="1"/>
</dbReference>
<name>A0A1B2DEP5_9BACL</name>
<evidence type="ECO:0000256" key="3">
    <source>
        <dbReference type="ARBA" id="ARBA00022741"/>
    </source>
</evidence>
<proteinExistence type="predicted"/>
<dbReference type="AlphaFoldDB" id="A0A1B2DEP5"/>
<dbReference type="Gene3D" id="3.40.50.300">
    <property type="entry name" value="P-loop containing nucleotide triphosphate hydrolases"/>
    <property type="match status" value="1"/>
</dbReference>
<dbReference type="GO" id="GO:0015413">
    <property type="term" value="F:ABC-type nickel transporter activity"/>
    <property type="evidence" value="ECO:0007669"/>
    <property type="project" value="InterPro"/>
</dbReference>
<dbReference type="CDD" id="cd03257">
    <property type="entry name" value="ABC_NikE_OppD_transporters"/>
    <property type="match status" value="1"/>
</dbReference>
<dbReference type="NCBIfam" id="TIGR02769">
    <property type="entry name" value="nickel_nikE"/>
    <property type="match status" value="1"/>
</dbReference>
<dbReference type="InterPro" id="IPR050319">
    <property type="entry name" value="ABC_transp_ATP-bind"/>
</dbReference>
<keyword evidence="5" id="KW-0406">Ion transport</keyword>
<dbReference type="PANTHER" id="PTHR43776">
    <property type="entry name" value="TRANSPORT ATP-BINDING PROTEIN"/>
    <property type="match status" value="1"/>
</dbReference>
<dbReference type="PROSITE" id="PS00211">
    <property type="entry name" value="ABC_TRANSPORTER_1"/>
    <property type="match status" value="1"/>
</dbReference>
<gene>
    <name evidence="7" type="ORF">BBD42_06655</name>
</gene>